<dbReference type="RefSeq" id="WP_005604138.1">
    <property type="nucleotide sequence ID" value="NZ_GG663524.1"/>
</dbReference>
<reference evidence="1 2" key="1">
    <citation type="submission" date="2010-02" db="EMBL/GenBank/DDBJ databases">
        <authorList>
            <person name="Weinstock G."/>
            <person name="Sodergren E."/>
            <person name="Clifton S."/>
            <person name="Fulton L."/>
            <person name="Fulton B."/>
            <person name="Courtney L."/>
            <person name="Fronick C."/>
            <person name="Harrison M."/>
            <person name="Strong C."/>
            <person name="Farmer C."/>
            <person name="Delahaunty K."/>
            <person name="Markovic C."/>
            <person name="Hall O."/>
            <person name="Minx P."/>
            <person name="Tomlinson C."/>
            <person name="Mitreva M."/>
            <person name="Nelson J."/>
            <person name="Hou S."/>
            <person name="Wollam A."/>
            <person name="Pepin K.H."/>
            <person name="Johnson M."/>
            <person name="Bhonagiri V."/>
            <person name="Zhang X."/>
            <person name="Suruliraj S."/>
            <person name="Warren W."/>
            <person name="Chinwalla A."/>
            <person name="Mardis E.R."/>
            <person name="Wilson R.K."/>
        </authorList>
    </citation>
    <scope>NUCLEOTIDE SEQUENCE [LARGE SCALE GENOMIC DNA]</scope>
    <source>
        <strain evidence="1 2">DSM 2876</strain>
    </source>
</reference>
<proteinExistence type="predicted"/>
<comment type="caution">
    <text evidence="1">The sequence shown here is derived from an EMBL/GenBank/DDBJ whole genome shotgun (WGS) entry which is preliminary data.</text>
</comment>
<evidence type="ECO:0000313" key="1">
    <source>
        <dbReference type="EMBL" id="EFF67719.1"/>
    </source>
</evidence>
<name>D4S217_9FIRM</name>
<organism evidence="1 2">
    <name type="scientific">Eshraghiella crossota DSM 2876</name>
    <dbReference type="NCBI Taxonomy" id="511680"/>
    <lineage>
        <taxon>Bacteria</taxon>
        <taxon>Bacillati</taxon>
        <taxon>Bacillota</taxon>
        <taxon>Clostridia</taxon>
        <taxon>Lachnospirales</taxon>
        <taxon>Lachnospiraceae</taxon>
        <taxon>Eshraghiella</taxon>
    </lineage>
</organism>
<evidence type="ECO:0000313" key="2">
    <source>
        <dbReference type="Proteomes" id="UP000006238"/>
    </source>
</evidence>
<accession>D4S217</accession>
<keyword evidence="2" id="KW-1185">Reference proteome</keyword>
<dbReference type="AlphaFoldDB" id="D4S217"/>
<sequence length="274" mass="32561">MIVIKSICGGGENTLIDLKEFYLQNIKESEYHYRFFDSIKKVNCTYNIFYGEIENQDYQFEIYDVEEAITKFKELCQPDVNFSNENRCWFYLVTYYLYTQGYEIKEFPRILARPPVEPTDFTYRDIRNRIIALGRDDKGTVRYATRRDFVAELTFKQKTCNIEVDDSINHKFIEISTRQASFNSMHIDEKLAEIANLIENMLKKDGKFIALEYEKVCCGFIDDAVVRKYRKKMQCFRHCTDEAITERKSYSEEQKNFLVDYGLTIVKVIHELIA</sequence>
<gene>
    <name evidence="1" type="ORF">BUTYVIB_02139</name>
</gene>
<dbReference type="GeneID" id="98917740"/>
<dbReference type="Proteomes" id="UP000006238">
    <property type="component" value="Unassembled WGS sequence"/>
</dbReference>
<protein>
    <submittedName>
        <fullName evidence="1">Uncharacterized protein</fullName>
    </submittedName>
</protein>
<dbReference type="HOGENOM" id="CLU_093419_0_0_9"/>
<dbReference type="eggNOG" id="ENOG502ZJXV">
    <property type="taxonomic scope" value="Bacteria"/>
</dbReference>
<dbReference type="EMBL" id="ABWN01000036">
    <property type="protein sequence ID" value="EFF67719.1"/>
    <property type="molecule type" value="Genomic_DNA"/>
</dbReference>